<proteinExistence type="predicted"/>
<name>A0A934RXA4_9BACT</name>
<comment type="caution">
    <text evidence="2">The sequence shown here is derived from an EMBL/GenBank/DDBJ whole genome shotgun (WGS) entry which is preliminary data.</text>
</comment>
<dbReference type="EMBL" id="JAENIL010000028">
    <property type="protein sequence ID" value="MBK1878246.1"/>
    <property type="molecule type" value="Genomic_DNA"/>
</dbReference>
<feature type="chain" id="PRO_5038033125" description="LamG domain-containing protein" evidence="1">
    <location>
        <begin position="21"/>
        <end position="280"/>
    </location>
</feature>
<sequence>MAKLSTLAFFSMLAITSIHASDIPKDALLLDLNANNYVSVEDGNRVYKWVSKVPQRPDLALIKQDEGRENPGSGRPTLKLSVDALKGNNSIAFREQELINFEEDVFDSLTQGKGYTWITILSPYKQEGGLEDVNVFIGNLKNSDLYEGFWAGFTDENEIWCGTRNGVTFGRWDSNNPLILGPQLKANEYYIIAGRMTSGAKTATIELFVNEPNPVATGELPINPQSNPSKLAIGTERDATNHPGWESFDGEIARLLIYERPLSDQELAKLLDLLNQTYLQ</sequence>
<gene>
    <name evidence="2" type="ORF">JIN87_15305</name>
</gene>
<protein>
    <recommendedName>
        <fullName evidence="4">LamG domain-containing protein</fullName>
    </recommendedName>
</protein>
<keyword evidence="3" id="KW-1185">Reference proteome</keyword>
<accession>A0A934RXA4</accession>
<dbReference type="InterPro" id="IPR013320">
    <property type="entry name" value="ConA-like_dom_sf"/>
</dbReference>
<reference evidence="2" key="1">
    <citation type="submission" date="2021-01" db="EMBL/GenBank/DDBJ databases">
        <title>Modified the classification status of verrucomicrobia.</title>
        <authorList>
            <person name="Feng X."/>
        </authorList>
    </citation>
    <scope>NUCLEOTIDE SEQUENCE</scope>
    <source>
        <strain evidence="2">KCTC 13126</strain>
    </source>
</reference>
<evidence type="ECO:0000256" key="1">
    <source>
        <dbReference type="SAM" id="SignalP"/>
    </source>
</evidence>
<organism evidence="2 3">
    <name type="scientific">Pelagicoccus mobilis</name>
    <dbReference type="NCBI Taxonomy" id="415221"/>
    <lineage>
        <taxon>Bacteria</taxon>
        <taxon>Pseudomonadati</taxon>
        <taxon>Verrucomicrobiota</taxon>
        <taxon>Opitutia</taxon>
        <taxon>Puniceicoccales</taxon>
        <taxon>Pelagicoccaceae</taxon>
        <taxon>Pelagicoccus</taxon>
    </lineage>
</organism>
<evidence type="ECO:0000313" key="2">
    <source>
        <dbReference type="EMBL" id="MBK1878246.1"/>
    </source>
</evidence>
<dbReference type="AlphaFoldDB" id="A0A934RXA4"/>
<dbReference type="Gene3D" id="2.60.120.200">
    <property type="match status" value="1"/>
</dbReference>
<dbReference type="SUPFAM" id="SSF49899">
    <property type="entry name" value="Concanavalin A-like lectins/glucanases"/>
    <property type="match status" value="1"/>
</dbReference>
<dbReference type="RefSeq" id="WP_200356459.1">
    <property type="nucleotide sequence ID" value="NZ_JAENIL010000028.1"/>
</dbReference>
<dbReference type="Proteomes" id="UP000617628">
    <property type="component" value="Unassembled WGS sequence"/>
</dbReference>
<evidence type="ECO:0000313" key="3">
    <source>
        <dbReference type="Proteomes" id="UP000617628"/>
    </source>
</evidence>
<keyword evidence="1" id="KW-0732">Signal</keyword>
<evidence type="ECO:0008006" key="4">
    <source>
        <dbReference type="Google" id="ProtNLM"/>
    </source>
</evidence>
<feature type="signal peptide" evidence="1">
    <location>
        <begin position="1"/>
        <end position="20"/>
    </location>
</feature>